<dbReference type="Proteomes" id="UP001497382">
    <property type="component" value="Unassembled WGS sequence"/>
</dbReference>
<gene>
    <name evidence="1" type="ORF">LARSCL_LOCUS12112</name>
</gene>
<reference evidence="1 2" key="1">
    <citation type="submission" date="2024-04" db="EMBL/GenBank/DDBJ databases">
        <authorList>
            <person name="Rising A."/>
            <person name="Reimegard J."/>
            <person name="Sonavane S."/>
            <person name="Akerstrom W."/>
            <person name="Nylinder S."/>
            <person name="Hedman E."/>
            <person name="Kallberg Y."/>
        </authorList>
    </citation>
    <scope>NUCLEOTIDE SEQUENCE [LARGE SCALE GENOMIC DNA]</scope>
</reference>
<evidence type="ECO:0000313" key="2">
    <source>
        <dbReference type="Proteomes" id="UP001497382"/>
    </source>
</evidence>
<sequence>MLGIARSCLRLIYEETFSVLVVLCFLT</sequence>
<accession>A0AAV2AEX3</accession>
<dbReference type="EMBL" id="CAXIEN010000156">
    <property type="protein sequence ID" value="CAL1282508.1"/>
    <property type="molecule type" value="Genomic_DNA"/>
</dbReference>
<evidence type="ECO:0000313" key="1">
    <source>
        <dbReference type="EMBL" id="CAL1282508.1"/>
    </source>
</evidence>
<comment type="caution">
    <text evidence="1">The sequence shown here is derived from an EMBL/GenBank/DDBJ whole genome shotgun (WGS) entry which is preliminary data.</text>
</comment>
<organism evidence="1 2">
    <name type="scientific">Larinioides sclopetarius</name>
    <dbReference type="NCBI Taxonomy" id="280406"/>
    <lineage>
        <taxon>Eukaryota</taxon>
        <taxon>Metazoa</taxon>
        <taxon>Ecdysozoa</taxon>
        <taxon>Arthropoda</taxon>
        <taxon>Chelicerata</taxon>
        <taxon>Arachnida</taxon>
        <taxon>Araneae</taxon>
        <taxon>Araneomorphae</taxon>
        <taxon>Entelegynae</taxon>
        <taxon>Araneoidea</taxon>
        <taxon>Araneidae</taxon>
        <taxon>Larinioides</taxon>
    </lineage>
</organism>
<name>A0AAV2AEX3_9ARAC</name>
<dbReference type="AlphaFoldDB" id="A0AAV2AEX3"/>
<protein>
    <submittedName>
        <fullName evidence="1">Uncharacterized protein</fullName>
    </submittedName>
</protein>
<proteinExistence type="predicted"/>
<keyword evidence="2" id="KW-1185">Reference proteome</keyword>